<feature type="binding site" evidence="9">
    <location>
        <position position="189"/>
    </location>
    <ligand>
        <name>chlorophyll a</name>
        <dbReference type="ChEBI" id="CHEBI:58416"/>
        <label>1</label>
    </ligand>
</feature>
<evidence type="ECO:0000256" key="10">
    <source>
        <dbReference type="SAM" id="SignalP"/>
    </source>
</evidence>
<gene>
    <name evidence="11" type="primary">LHCP24</name>
    <name evidence="11" type="ORF">Esi_0123_0002</name>
</gene>
<evidence type="ECO:0000313" key="11">
    <source>
        <dbReference type="EMBL" id="CBJ28877.1"/>
    </source>
</evidence>
<comment type="subunit">
    <text evidence="4">The LHC complex of chromophytic algae is composed of fucoxanthin, chlorophyll A and C bound non-covalently by fucoxanthin chlorophyll proteins (FCPs). The ratio of pigments in this LHC is; fucoxanthin: chlorophyll C: chlorophyll A; (0.6-1): (0.1-0.3): (1).</text>
</comment>
<dbReference type="SUPFAM" id="SSF103511">
    <property type="entry name" value="Chlorophyll a-b binding protein"/>
    <property type="match status" value="1"/>
</dbReference>
<evidence type="ECO:0000256" key="2">
    <source>
        <dbReference type="ARBA" id="ARBA00004229"/>
    </source>
</evidence>
<dbReference type="EMBL" id="FN649733">
    <property type="protein sequence ID" value="CBJ28877.1"/>
    <property type="molecule type" value="Genomic_DNA"/>
</dbReference>
<dbReference type="PANTHER" id="PTHR21649">
    <property type="entry name" value="CHLOROPHYLL A/B BINDING PROTEIN"/>
    <property type="match status" value="1"/>
</dbReference>
<evidence type="ECO:0000313" key="12">
    <source>
        <dbReference type="Proteomes" id="UP000002630"/>
    </source>
</evidence>
<evidence type="ECO:0000256" key="4">
    <source>
        <dbReference type="ARBA" id="ARBA00011623"/>
    </source>
</evidence>
<feature type="binding site" evidence="9">
    <location>
        <position position="81"/>
    </location>
    <ligand>
        <name>chlorophyll a</name>
        <dbReference type="ChEBI" id="CHEBI:58416"/>
        <label>1</label>
    </ligand>
</feature>
<keyword evidence="8" id="KW-0437">Light-harvesting polypeptide</keyword>
<feature type="binding site" evidence="9">
    <location>
        <position position="184"/>
    </location>
    <ligand>
        <name>chlorophyll a</name>
        <dbReference type="ChEBI" id="CHEBI:58416"/>
        <label>1</label>
    </ligand>
</feature>
<evidence type="ECO:0000256" key="7">
    <source>
        <dbReference type="ARBA" id="ARBA00022640"/>
    </source>
</evidence>
<evidence type="ECO:0000256" key="6">
    <source>
        <dbReference type="ARBA" id="ARBA00022531"/>
    </source>
</evidence>
<keyword evidence="6" id="KW-0602">Photosynthesis</keyword>
<dbReference type="Pfam" id="PF00504">
    <property type="entry name" value="Chloroa_b-bind"/>
    <property type="match status" value="1"/>
</dbReference>
<keyword evidence="12" id="KW-1185">Reference proteome</keyword>
<dbReference type="InterPro" id="IPR022796">
    <property type="entry name" value="Chloroa_b-bind"/>
</dbReference>
<dbReference type="GO" id="GO:0009765">
    <property type="term" value="P:photosynthesis, light harvesting"/>
    <property type="evidence" value="ECO:0007669"/>
    <property type="project" value="InterPro"/>
</dbReference>
<protein>
    <submittedName>
        <fullName evidence="11">Light harvesting complex protein</fullName>
    </submittedName>
</protein>
<reference evidence="11 12" key="1">
    <citation type="journal article" date="2010" name="Nature">
        <title>The Ectocarpus genome and the independent evolution of multicellularity in brown algae.</title>
        <authorList>
            <person name="Cock J.M."/>
            <person name="Sterck L."/>
            <person name="Rouze P."/>
            <person name="Scornet D."/>
            <person name="Allen A.E."/>
            <person name="Amoutzias G."/>
            <person name="Anthouard V."/>
            <person name="Artiguenave F."/>
            <person name="Aury J.M."/>
            <person name="Badger J.H."/>
            <person name="Beszteri B."/>
            <person name="Billiau K."/>
            <person name="Bonnet E."/>
            <person name="Bothwell J.H."/>
            <person name="Bowler C."/>
            <person name="Boyen C."/>
            <person name="Brownlee C."/>
            <person name="Carrano C.J."/>
            <person name="Charrier B."/>
            <person name="Cho G.Y."/>
            <person name="Coelho S.M."/>
            <person name="Collen J."/>
            <person name="Corre E."/>
            <person name="Da Silva C."/>
            <person name="Delage L."/>
            <person name="Delaroque N."/>
            <person name="Dittami S.M."/>
            <person name="Doulbeau S."/>
            <person name="Elias M."/>
            <person name="Farnham G."/>
            <person name="Gachon C.M."/>
            <person name="Gschloessl B."/>
            <person name="Heesch S."/>
            <person name="Jabbari K."/>
            <person name="Jubin C."/>
            <person name="Kawai H."/>
            <person name="Kimura K."/>
            <person name="Kloareg B."/>
            <person name="Kupper F.C."/>
            <person name="Lang D."/>
            <person name="Le Bail A."/>
            <person name="Leblanc C."/>
            <person name="Lerouge P."/>
            <person name="Lohr M."/>
            <person name="Lopez P.J."/>
            <person name="Martens C."/>
            <person name="Maumus F."/>
            <person name="Michel G."/>
            <person name="Miranda-Saavedra D."/>
            <person name="Morales J."/>
            <person name="Moreau H."/>
            <person name="Motomura T."/>
            <person name="Nagasato C."/>
            <person name="Napoli C.A."/>
            <person name="Nelson D.R."/>
            <person name="Nyvall-Collen P."/>
            <person name="Peters A.F."/>
            <person name="Pommier C."/>
            <person name="Potin P."/>
            <person name="Poulain J."/>
            <person name="Quesneville H."/>
            <person name="Read B."/>
            <person name="Rensing S.A."/>
            <person name="Ritter A."/>
            <person name="Rousvoal S."/>
            <person name="Samanta M."/>
            <person name="Samson G."/>
            <person name="Schroeder D.C."/>
            <person name="Segurens B."/>
            <person name="Strittmatter M."/>
            <person name="Tonon T."/>
            <person name="Tregear J.W."/>
            <person name="Valentin K."/>
            <person name="von Dassow P."/>
            <person name="Yamagishi T."/>
            <person name="Van de Peer Y."/>
            <person name="Wincker P."/>
        </authorList>
    </citation>
    <scope>NUCLEOTIDE SEQUENCE [LARGE SCALE GENOMIC DNA]</scope>
    <source>
        <strain evidence="12">Ec32 / CCAP1310/4</strain>
    </source>
</reference>
<evidence type="ECO:0000256" key="5">
    <source>
        <dbReference type="ARBA" id="ARBA00022528"/>
    </source>
</evidence>
<comment type="subcellular location">
    <subcellularLocation>
        <location evidence="2">Plastid</location>
        <location evidence="2">Chloroplast</location>
    </subcellularLocation>
</comment>
<evidence type="ECO:0000256" key="1">
    <source>
        <dbReference type="ARBA" id="ARBA00004022"/>
    </source>
</evidence>
<comment type="function">
    <text evidence="1">The light-harvesting complex (LHC) functions as a light receptor, it captures and delivers excitation energy to photosystems with which it is closely associated. Energy is transferred from the carotenoid and chlorophyll C (or B) to chlorophyll A and the photosynthetic reaction centers where it is used to synthesize ATP and reducing power.</text>
</comment>
<dbReference type="Proteomes" id="UP000002630">
    <property type="component" value="Linkage Group LG08"/>
</dbReference>
<feature type="chain" id="PRO_5003095230" evidence="10">
    <location>
        <begin position="21"/>
        <end position="222"/>
    </location>
</feature>
<dbReference type="AlphaFoldDB" id="D7FIR0"/>
<comment type="similarity">
    <text evidence="3">Belongs to the fucoxanthin chlorophyll protein family.</text>
</comment>
<feature type="binding site" evidence="9">
    <location>
        <position position="84"/>
    </location>
    <ligand>
        <name>chlorophyll a</name>
        <dbReference type="ChEBI" id="CHEBI:58416"/>
        <label>1</label>
    </ligand>
</feature>
<name>D7FIR0_ECTSI</name>
<dbReference type="GO" id="GO:0030076">
    <property type="term" value="C:light-harvesting complex"/>
    <property type="evidence" value="ECO:0007669"/>
    <property type="project" value="UniProtKB-KW"/>
</dbReference>
<feature type="signal peptide" evidence="10">
    <location>
        <begin position="1"/>
        <end position="20"/>
    </location>
</feature>
<organism evidence="11 12">
    <name type="scientific">Ectocarpus siliculosus</name>
    <name type="common">Brown alga</name>
    <name type="synonym">Conferva siliculosa</name>
    <dbReference type="NCBI Taxonomy" id="2880"/>
    <lineage>
        <taxon>Eukaryota</taxon>
        <taxon>Sar</taxon>
        <taxon>Stramenopiles</taxon>
        <taxon>Ochrophyta</taxon>
        <taxon>PX clade</taxon>
        <taxon>Phaeophyceae</taxon>
        <taxon>Ectocarpales</taxon>
        <taxon>Ectocarpaceae</taxon>
        <taxon>Ectocarpus</taxon>
    </lineage>
</organism>
<keyword evidence="9" id="KW-0157">Chromophore</keyword>
<feature type="binding site" evidence="9">
    <location>
        <position position="187"/>
    </location>
    <ligand>
        <name>chlorophyll a</name>
        <dbReference type="ChEBI" id="CHEBI:58416"/>
        <label>1</label>
    </ligand>
</feature>
<dbReference type="InterPro" id="IPR001344">
    <property type="entry name" value="Chloro_AB-bd_pln"/>
</dbReference>
<accession>D7FIR0</accession>
<dbReference type="EMBL" id="FN647892">
    <property type="protein sequence ID" value="CBJ28877.1"/>
    <property type="molecule type" value="Genomic_DNA"/>
</dbReference>
<proteinExistence type="inferred from homology"/>
<keyword evidence="5" id="KW-0150">Chloroplast</keyword>
<dbReference type="GO" id="GO:0009507">
    <property type="term" value="C:chloroplast"/>
    <property type="evidence" value="ECO:0007669"/>
    <property type="project" value="UniProtKB-SubCell"/>
</dbReference>
<evidence type="ECO:0000256" key="3">
    <source>
        <dbReference type="ARBA" id="ARBA00005933"/>
    </source>
</evidence>
<dbReference type="GO" id="GO:0016020">
    <property type="term" value="C:membrane"/>
    <property type="evidence" value="ECO:0007669"/>
    <property type="project" value="InterPro"/>
</dbReference>
<feature type="binding site" evidence="9">
    <location>
        <position position="59"/>
    </location>
    <ligand>
        <name>chlorophyll a</name>
        <dbReference type="ChEBI" id="CHEBI:58416"/>
        <label>1</label>
    </ligand>
</feature>
<keyword evidence="10" id="KW-0732">Signal</keyword>
<feature type="binding site" description="axial binding residue" evidence="9">
    <location>
        <position position="86"/>
    </location>
    <ligand>
        <name>chlorophyll b</name>
        <dbReference type="ChEBI" id="CHEBI:61721"/>
        <label>1</label>
    </ligand>
    <ligandPart>
        <name>Mg</name>
        <dbReference type="ChEBI" id="CHEBI:25107"/>
    </ligandPart>
</feature>
<dbReference type="GO" id="GO:0016168">
    <property type="term" value="F:chlorophyll binding"/>
    <property type="evidence" value="ECO:0007669"/>
    <property type="project" value="UniProtKB-KW"/>
</dbReference>
<feature type="binding site" description="axial binding residue" evidence="9">
    <location>
        <position position="144"/>
    </location>
    <ligand>
        <name>chlorophyll b</name>
        <dbReference type="ChEBI" id="CHEBI:61721"/>
        <label>1</label>
    </ligand>
    <ligandPart>
        <name>Mg</name>
        <dbReference type="ChEBI" id="CHEBI:25107"/>
    </ligandPart>
</feature>
<keyword evidence="7" id="KW-0934">Plastid</keyword>
<dbReference type="OMA" id="NEPYMIN"/>
<dbReference type="Gene3D" id="1.10.3460.10">
    <property type="entry name" value="Chlorophyll a/b binding protein domain"/>
    <property type="match status" value="1"/>
</dbReference>
<evidence type="ECO:0000256" key="8">
    <source>
        <dbReference type="ARBA" id="ARBA00023243"/>
    </source>
</evidence>
<dbReference type="OrthoDB" id="423598at2759"/>
<feature type="binding site" description="axial binding residue" evidence="9">
    <location>
        <position position="149"/>
    </location>
    <ligand>
        <name>chlorophyll b</name>
        <dbReference type="ChEBI" id="CHEBI:61721"/>
        <label>1</label>
    </ligand>
    <ligandPart>
        <name>Mg</name>
        <dbReference type="ChEBI" id="CHEBI:25107"/>
    </ligandPart>
</feature>
<sequence>MKTACAMAAGVAACAATASAFVAPSAFKGASLTAAKPASSSMKMSFETEIGAQAPIGYWDPLGLLTKDPSQERFDRLRYVEIKHGRIAMLAILGHITAQNFRFPGMLAPSADLSFADCPNGLAAISKIPLYGLIQIFLFIGFLETKVMLQKEGSFPGDMSLINPFEKEWESWTEEEQATKRAIELNNGRAAQMGILGLMVHEQINNTPYVINEILGSHVQFN</sequence>
<keyword evidence="9" id="KW-0148">Chlorophyll</keyword>
<evidence type="ECO:0000256" key="9">
    <source>
        <dbReference type="PIRSR" id="PIRSR601344-1"/>
    </source>
</evidence>
<dbReference type="eggNOG" id="ENOG502S3EU">
    <property type="taxonomic scope" value="Eukaryota"/>
</dbReference>
<dbReference type="InParanoid" id="D7FIR0"/>